<dbReference type="Proteomes" id="UP000663193">
    <property type="component" value="Chromosome 5"/>
</dbReference>
<keyword evidence="3" id="KW-1185">Reference proteome</keyword>
<proteinExistence type="predicted"/>
<dbReference type="NCBIfam" id="NF006058">
    <property type="entry name" value="PRK08206.1"/>
    <property type="match status" value="1"/>
</dbReference>
<dbReference type="AlphaFoldDB" id="A0A7U2F147"/>
<organism evidence="2 3">
    <name type="scientific">Phaeosphaeria nodorum (strain SN15 / ATCC MYA-4574 / FGSC 10173)</name>
    <name type="common">Glume blotch fungus</name>
    <name type="synonym">Parastagonospora nodorum</name>
    <dbReference type="NCBI Taxonomy" id="321614"/>
    <lineage>
        <taxon>Eukaryota</taxon>
        <taxon>Fungi</taxon>
        <taxon>Dikarya</taxon>
        <taxon>Ascomycota</taxon>
        <taxon>Pezizomycotina</taxon>
        <taxon>Dothideomycetes</taxon>
        <taxon>Pleosporomycetidae</taxon>
        <taxon>Pleosporales</taxon>
        <taxon>Pleosporineae</taxon>
        <taxon>Phaeosphaeriaceae</taxon>
        <taxon>Parastagonospora</taxon>
    </lineage>
</organism>
<reference evidence="3" key="1">
    <citation type="journal article" date="2021" name="BMC Genomics">
        <title>Chromosome-level genome assembly and manually-curated proteome of model necrotroph Parastagonospora nodorum Sn15 reveals a genome-wide trove of candidate effector homologs, and redundancy of virulence-related functions within an accessory chromosome.</title>
        <authorList>
            <person name="Bertazzoni S."/>
            <person name="Jones D.A.B."/>
            <person name="Phan H.T."/>
            <person name="Tan K.-C."/>
            <person name="Hane J.K."/>
        </authorList>
    </citation>
    <scope>NUCLEOTIDE SEQUENCE [LARGE SCALE GENOMIC DNA]</scope>
    <source>
        <strain evidence="3">SN15 / ATCC MYA-4574 / FGSC 10173)</strain>
    </source>
</reference>
<evidence type="ECO:0000313" key="2">
    <source>
        <dbReference type="EMBL" id="QRC95658.1"/>
    </source>
</evidence>
<accession>A0A7U2F147</accession>
<name>A0A7U2F147_PHANO</name>
<dbReference type="SUPFAM" id="SSF53686">
    <property type="entry name" value="Tryptophan synthase beta subunit-like PLP-dependent enzymes"/>
    <property type="match status" value="1"/>
</dbReference>
<feature type="domain" description="Tryptophan synthase beta chain-like PALP" evidence="1">
    <location>
        <begin position="31"/>
        <end position="350"/>
    </location>
</feature>
<sequence length="372" mass="40070">MFLNSSAASWVYNETKTNIEVEPFHRNLPDYAVTPLIPLPSLAKELGLGHVLLKDESNRLGLPAFKILGASWAVFKAVAARCNLPPTSTLEELGTAARQASIRLVTCTEGNWGRAVSRMAKYLGITAIIFVPDFMDEATQRKIESEGAKVVVVTGDYDFSIKKAREEADRDGLLVMDVSWEGYEEIPEWVVEGYTTMLTETDRQLAAMGVHSATHAIASVGVGSWAQAVTMHYKSKEPSATVITVEPDTAASLKASLEAGEITPIATGHTIMNGMNCGTVSTTAWKVLKEGIDASVTVSDVDVHHDLQYLHSQHVKVGPCGAATLTALKQVCRENKGELGLTDNSVVVVFSTEGARDYAVPIRESIRPGAGP</sequence>
<dbReference type="CDD" id="cd00640">
    <property type="entry name" value="Trp-synth-beta_II"/>
    <property type="match status" value="1"/>
</dbReference>
<dbReference type="VEuPathDB" id="FungiDB:JI435_033140"/>
<evidence type="ECO:0000259" key="1">
    <source>
        <dbReference type="Pfam" id="PF00291"/>
    </source>
</evidence>
<gene>
    <name evidence="2" type="ORF">JI435_033140</name>
</gene>
<dbReference type="Pfam" id="PF00291">
    <property type="entry name" value="PALP"/>
    <property type="match status" value="1"/>
</dbReference>
<dbReference type="EMBL" id="CP069027">
    <property type="protein sequence ID" value="QRC95658.1"/>
    <property type="molecule type" value="Genomic_DNA"/>
</dbReference>
<dbReference type="InterPro" id="IPR036052">
    <property type="entry name" value="TrpB-like_PALP_sf"/>
</dbReference>
<dbReference type="OMA" id="IQDTAWE"/>
<dbReference type="Gene3D" id="3.40.50.1100">
    <property type="match status" value="2"/>
</dbReference>
<dbReference type="InterPro" id="IPR001926">
    <property type="entry name" value="TrpB-like_PALP"/>
</dbReference>
<dbReference type="KEGG" id="pno:SNOG_03314"/>
<protein>
    <recommendedName>
        <fullName evidence="1">Tryptophan synthase beta chain-like PALP domain-containing protein</fullName>
    </recommendedName>
</protein>
<dbReference type="PANTHER" id="PTHR42937">
    <property type="match status" value="1"/>
</dbReference>
<dbReference type="RefSeq" id="XP_001793882.1">
    <property type="nucleotide sequence ID" value="XM_001793830.1"/>
</dbReference>
<evidence type="ECO:0000313" key="3">
    <source>
        <dbReference type="Proteomes" id="UP000663193"/>
    </source>
</evidence>
<dbReference type="OrthoDB" id="10059875at2759"/>
<dbReference type="PANTHER" id="PTHR42937:SF1">
    <property type="entry name" value="DIAMINOPROPIONATE AMMONIA-LYASE"/>
    <property type="match status" value="1"/>
</dbReference>